<keyword evidence="2" id="KW-1185">Reference proteome</keyword>
<name>A0A8S1ABM4_ARCPL</name>
<comment type="caution">
    <text evidence="1">The sequence shown here is derived from an EMBL/GenBank/DDBJ whole genome shotgun (WGS) entry which is preliminary data.</text>
</comment>
<evidence type="ECO:0000313" key="2">
    <source>
        <dbReference type="Proteomes" id="UP000494106"/>
    </source>
</evidence>
<organism evidence="1 2">
    <name type="scientific">Arctia plantaginis</name>
    <name type="common">Wood tiger moth</name>
    <name type="synonym">Phalaena plantaginis</name>
    <dbReference type="NCBI Taxonomy" id="874455"/>
    <lineage>
        <taxon>Eukaryota</taxon>
        <taxon>Metazoa</taxon>
        <taxon>Ecdysozoa</taxon>
        <taxon>Arthropoda</taxon>
        <taxon>Hexapoda</taxon>
        <taxon>Insecta</taxon>
        <taxon>Pterygota</taxon>
        <taxon>Neoptera</taxon>
        <taxon>Endopterygota</taxon>
        <taxon>Lepidoptera</taxon>
        <taxon>Glossata</taxon>
        <taxon>Ditrysia</taxon>
        <taxon>Noctuoidea</taxon>
        <taxon>Erebidae</taxon>
        <taxon>Arctiinae</taxon>
        <taxon>Arctia</taxon>
    </lineage>
</organism>
<proteinExistence type="predicted"/>
<reference evidence="1 2" key="1">
    <citation type="submission" date="2020-04" db="EMBL/GenBank/DDBJ databases">
        <authorList>
            <person name="Wallbank WR R."/>
            <person name="Pardo Diaz C."/>
            <person name="Kozak K."/>
            <person name="Martin S."/>
            <person name="Jiggins C."/>
            <person name="Moest M."/>
            <person name="Warren A I."/>
            <person name="Byers J.R.P. K."/>
            <person name="Montejo-Kovacevich G."/>
            <person name="Yen C E."/>
        </authorList>
    </citation>
    <scope>NUCLEOTIDE SEQUENCE [LARGE SCALE GENOMIC DNA]</scope>
</reference>
<sequence length="120" mass="13653">MNVKHYSDLKCKCENQDSDDACLENNGCVKTCRGDLNPVPLLRHAHASPRTGHTRLMTFNGVSDEARSSFMSRCKRERAVTQHREVALHLAPLPPSPPVGHHDTQWKFNMHYTQLCGRPY</sequence>
<dbReference type="AlphaFoldDB" id="A0A8S1ABM4"/>
<gene>
    <name evidence="1" type="ORF">APLA_LOCUS8933</name>
</gene>
<protein>
    <submittedName>
        <fullName evidence="1">Uncharacterized protein</fullName>
    </submittedName>
</protein>
<dbReference type="EMBL" id="CADEBC010000512">
    <property type="protein sequence ID" value="CAB3242134.1"/>
    <property type="molecule type" value="Genomic_DNA"/>
</dbReference>
<dbReference type="Proteomes" id="UP000494106">
    <property type="component" value="Unassembled WGS sequence"/>
</dbReference>
<evidence type="ECO:0000313" key="1">
    <source>
        <dbReference type="EMBL" id="CAB3242134.1"/>
    </source>
</evidence>
<accession>A0A8S1ABM4</accession>